<protein>
    <submittedName>
        <fullName evidence="1">Uncharacterized protein</fullName>
    </submittedName>
</protein>
<dbReference type="Proteomes" id="UP000499080">
    <property type="component" value="Unassembled WGS sequence"/>
</dbReference>
<organism evidence="1 2">
    <name type="scientific">Araneus ventricosus</name>
    <name type="common">Orbweaver spider</name>
    <name type="synonym">Epeira ventricosa</name>
    <dbReference type="NCBI Taxonomy" id="182803"/>
    <lineage>
        <taxon>Eukaryota</taxon>
        <taxon>Metazoa</taxon>
        <taxon>Ecdysozoa</taxon>
        <taxon>Arthropoda</taxon>
        <taxon>Chelicerata</taxon>
        <taxon>Arachnida</taxon>
        <taxon>Araneae</taxon>
        <taxon>Araneomorphae</taxon>
        <taxon>Entelegynae</taxon>
        <taxon>Araneoidea</taxon>
        <taxon>Araneidae</taxon>
        <taxon>Araneus</taxon>
    </lineage>
</organism>
<name>A0A4Y2SCR4_ARAVE</name>
<sequence length="116" mass="13419">MSNDSTLEDKCVCLFVTPTKTSLNGFESGLKIFKLVKHIRMIVFKIVRRYIRVVRKFQSLPVVFEIYSSEVRKTNVLLYKPGMRLFFIAQWVVIGVKLNSTSTRNRLVFVGKSPSQ</sequence>
<proteinExistence type="predicted"/>
<accession>A0A4Y2SCR4</accession>
<comment type="caution">
    <text evidence="1">The sequence shown here is derived from an EMBL/GenBank/DDBJ whole genome shotgun (WGS) entry which is preliminary data.</text>
</comment>
<dbReference type="EMBL" id="BGPR01020608">
    <property type="protein sequence ID" value="GBN85070.1"/>
    <property type="molecule type" value="Genomic_DNA"/>
</dbReference>
<gene>
    <name evidence="1" type="ORF">AVEN_167567_1</name>
</gene>
<evidence type="ECO:0000313" key="1">
    <source>
        <dbReference type="EMBL" id="GBN85070.1"/>
    </source>
</evidence>
<evidence type="ECO:0000313" key="2">
    <source>
        <dbReference type="Proteomes" id="UP000499080"/>
    </source>
</evidence>
<dbReference type="AlphaFoldDB" id="A0A4Y2SCR4"/>
<keyword evidence="2" id="KW-1185">Reference proteome</keyword>
<reference evidence="1 2" key="1">
    <citation type="journal article" date="2019" name="Sci. Rep.">
        <title>Orb-weaving spider Araneus ventricosus genome elucidates the spidroin gene catalogue.</title>
        <authorList>
            <person name="Kono N."/>
            <person name="Nakamura H."/>
            <person name="Ohtoshi R."/>
            <person name="Moran D.A.P."/>
            <person name="Shinohara A."/>
            <person name="Yoshida Y."/>
            <person name="Fujiwara M."/>
            <person name="Mori M."/>
            <person name="Tomita M."/>
            <person name="Arakawa K."/>
        </authorList>
    </citation>
    <scope>NUCLEOTIDE SEQUENCE [LARGE SCALE GENOMIC DNA]</scope>
</reference>